<feature type="domain" description="C2H2-type" evidence="2">
    <location>
        <begin position="32"/>
        <end position="54"/>
    </location>
</feature>
<dbReference type="GO" id="GO:0030687">
    <property type="term" value="C:preribosome, large subunit precursor"/>
    <property type="evidence" value="ECO:0007669"/>
    <property type="project" value="TreeGrafter"/>
</dbReference>
<feature type="region of interest" description="Disordered" evidence="1">
    <location>
        <begin position="76"/>
        <end position="118"/>
    </location>
</feature>
<dbReference type="InterPro" id="IPR013087">
    <property type="entry name" value="Znf_C2H2_type"/>
</dbReference>
<feature type="region of interest" description="Disordered" evidence="1">
    <location>
        <begin position="280"/>
        <end position="323"/>
    </location>
</feature>
<feature type="compositionally biased region" description="Low complexity" evidence="1">
    <location>
        <begin position="14"/>
        <end position="26"/>
    </location>
</feature>
<evidence type="ECO:0000313" key="3">
    <source>
        <dbReference type="EMBL" id="KAK6337168.1"/>
    </source>
</evidence>
<feature type="compositionally biased region" description="Low complexity" evidence="1">
    <location>
        <begin position="88"/>
        <end position="105"/>
    </location>
</feature>
<evidence type="ECO:0000256" key="1">
    <source>
        <dbReference type="SAM" id="MobiDB-lite"/>
    </source>
</evidence>
<comment type="caution">
    <text evidence="3">The sequence shown here is derived from an EMBL/GenBank/DDBJ whole genome shotgun (WGS) entry which is preliminary data.</text>
</comment>
<feature type="compositionally biased region" description="Acidic residues" evidence="1">
    <location>
        <begin position="135"/>
        <end position="153"/>
    </location>
</feature>
<feature type="compositionally biased region" description="Basic and acidic residues" evidence="1">
    <location>
        <begin position="77"/>
        <end position="86"/>
    </location>
</feature>
<name>A0AAN8RLT1_9PEZI</name>
<dbReference type="InterPro" id="IPR040025">
    <property type="entry name" value="Znf622/Rei1/Reh1"/>
</dbReference>
<feature type="compositionally biased region" description="Polar residues" evidence="1">
    <location>
        <begin position="1"/>
        <end position="11"/>
    </location>
</feature>
<proteinExistence type="predicted"/>
<dbReference type="Pfam" id="PF12756">
    <property type="entry name" value="zf-C2H2_2"/>
    <property type="match status" value="1"/>
</dbReference>
<gene>
    <name evidence="3" type="ORF">TWF718_009952</name>
</gene>
<dbReference type="Proteomes" id="UP001313282">
    <property type="component" value="Unassembled WGS sequence"/>
</dbReference>
<dbReference type="InterPro" id="IPR041661">
    <property type="entry name" value="ZN622/Rei1/Reh1_Znf-C2H2"/>
</dbReference>
<dbReference type="PANTHER" id="PTHR13182:SF8">
    <property type="entry name" value="CYTOPLASMIC 60S SUBUNIT BIOGENESIS FACTOR ZNF622"/>
    <property type="match status" value="1"/>
</dbReference>
<dbReference type="AlphaFoldDB" id="A0AAN8RLT1"/>
<feature type="region of interest" description="Disordered" evidence="1">
    <location>
        <begin position="135"/>
        <end position="154"/>
    </location>
</feature>
<feature type="region of interest" description="Disordered" evidence="1">
    <location>
        <begin position="1"/>
        <end position="26"/>
    </location>
</feature>
<keyword evidence="4" id="KW-1185">Reference proteome</keyword>
<dbReference type="PROSITE" id="PS00028">
    <property type="entry name" value="ZINC_FINGER_C2H2_1"/>
    <property type="match status" value="1"/>
</dbReference>
<organism evidence="3 4">
    <name type="scientific">Orbilia javanica</name>
    <dbReference type="NCBI Taxonomy" id="47235"/>
    <lineage>
        <taxon>Eukaryota</taxon>
        <taxon>Fungi</taxon>
        <taxon>Dikarya</taxon>
        <taxon>Ascomycota</taxon>
        <taxon>Pezizomycotina</taxon>
        <taxon>Orbiliomycetes</taxon>
        <taxon>Orbiliales</taxon>
        <taxon>Orbiliaceae</taxon>
        <taxon>Orbilia</taxon>
    </lineage>
</organism>
<reference evidence="3 4" key="1">
    <citation type="submission" date="2019-10" db="EMBL/GenBank/DDBJ databases">
        <authorList>
            <person name="Palmer J.M."/>
        </authorList>
    </citation>
    <scope>NUCLEOTIDE SEQUENCE [LARGE SCALE GENOMIC DNA]</scope>
    <source>
        <strain evidence="3 4">TWF718</strain>
    </source>
</reference>
<accession>A0AAN8RLT1</accession>
<evidence type="ECO:0000313" key="4">
    <source>
        <dbReference type="Proteomes" id="UP001313282"/>
    </source>
</evidence>
<protein>
    <recommendedName>
        <fullName evidence="2">C2H2-type domain-containing protein</fullName>
    </recommendedName>
</protein>
<dbReference type="GO" id="GO:0042273">
    <property type="term" value="P:ribosomal large subunit biogenesis"/>
    <property type="evidence" value="ECO:0007669"/>
    <property type="project" value="TreeGrafter"/>
</dbReference>
<evidence type="ECO:0000259" key="2">
    <source>
        <dbReference type="PROSITE" id="PS00028"/>
    </source>
</evidence>
<dbReference type="PANTHER" id="PTHR13182">
    <property type="entry name" value="ZINC FINGER PROTEIN 622"/>
    <property type="match status" value="1"/>
</dbReference>
<dbReference type="EMBL" id="JAVHNR010000007">
    <property type="protein sequence ID" value="KAK6337168.1"/>
    <property type="molecule type" value="Genomic_DNA"/>
</dbReference>
<sequence length="393" mass="44011">MPPDATATSLGADTATTSSNTESFSTSTNYLCSSCQISFRDSQEQRLHMKEPWHVYNIKRRMESLPPIPLDLFQTQAEKKTDDKKTKSTTTVTQSRSSSKSGSRSASDHDISDAESEESASPFDCLFCNKSFTNNEEEGEQEGKEETEEENNDEASFAANLEHMRTAHGMSIPDPEMVIDIQSLIGYLATEVRVWHECLYCGATKPSTTSVQSHMRDKGHCRLNFDREPELLEFWENQRFVDEDGAAELEQEPSTNSSSTEIRVASGKIIGSKSVASAAKKASRKRTLATPMVRTLTSGSNSEEGEEEVPPQPLRPQLSSSRQLARRDEMSIIGLSVQQRQALVLAEKKAQRSEAMARRAREWVYAKGANSQKFDQLDNQMKWGKQNHKLLPR</sequence>